<dbReference type="Pfam" id="PF02525">
    <property type="entry name" value="Flavodoxin_2"/>
    <property type="match status" value="1"/>
</dbReference>
<evidence type="ECO:0000256" key="2">
    <source>
        <dbReference type="ARBA" id="ARBA00022643"/>
    </source>
</evidence>
<dbReference type="InterPro" id="IPR023048">
    <property type="entry name" value="NADH:quinone_OxRdtase_FMN_depd"/>
</dbReference>
<comment type="function">
    <text evidence="6">Also exhibits azoreductase activity. Catalyzes the reductive cleavage of the azo bond in aromatic azo compounds to the corresponding amines.</text>
</comment>
<keyword evidence="9" id="KW-1185">Reference proteome</keyword>
<dbReference type="Proteomes" id="UP001370348">
    <property type="component" value="Chromosome"/>
</dbReference>
<evidence type="ECO:0000313" key="9">
    <source>
        <dbReference type="Proteomes" id="UP001370348"/>
    </source>
</evidence>
<dbReference type="HAMAP" id="MF_01216">
    <property type="entry name" value="Azoreductase_type1"/>
    <property type="match status" value="1"/>
</dbReference>
<name>A0ABZ2LKP8_9BACT</name>
<dbReference type="InterPro" id="IPR050104">
    <property type="entry name" value="FMN-dep_NADH:Q_OxRdtase_AzoR1"/>
</dbReference>
<evidence type="ECO:0000259" key="7">
    <source>
        <dbReference type="Pfam" id="PF02525"/>
    </source>
</evidence>
<comment type="catalytic activity">
    <reaction evidence="6">
        <text>2 a quinone + NADH + H(+) = 2 a 1,4-benzosemiquinone + NAD(+)</text>
        <dbReference type="Rhea" id="RHEA:65952"/>
        <dbReference type="ChEBI" id="CHEBI:15378"/>
        <dbReference type="ChEBI" id="CHEBI:57540"/>
        <dbReference type="ChEBI" id="CHEBI:57945"/>
        <dbReference type="ChEBI" id="CHEBI:132124"/>
        <dbReference type="ChEBI" id="CHEBI:134225"/>
    </reaction>
</comment>
<feature type="binding site" evidence="6">
    <location>
        <begin position="16"/>
        <end position="18"/>
    </location>
    <ligand>
        <name>FMN</name>
        <dbReference type="ChEBI" id="CHEBI:58210"/>
    </ligand>
</feature>
<dbReference type="InterPro" id="IPR029039">
    <property type="entry name" value="Flavoprotein-like_sf"/>
</dbReference>
<feature type="domain" description="Flavodoxin-like fold" evidence="7">
    <location>
        <begin position="3"/>
        <end position="197"/>
    </location>
</feature>
<keyword evidence="2 6" id="KW-0288">FMN</keyword>
<proteinExistence type="inferred from homology"/>
<dbReference type="RefSeq" id="WP_394821134.1">
    <property type="nucleotide sequence ID" value="NZ_CP089984.1"/>
</dbReference>
<protein>
    <recommendedName>
        <fullName evidence="6">FMN dependent NADH:quinone oxidoreductase</fullName>
        <ecNumber evidence="6">1.6.5.-</ecNumber>
    </recommendedName>
    <alternativeName>
        <fullName evidence="6">Azo-dye reductase</fullName>
    </alternativeName>
    <alternativeName>
        <fullName evidence="6">FMN-dependent NADH-azo compound oxidoreductase</fullName>
    </alternativeName>
    <alternativeName>
        <fullName evidence="6">FMN-dependent NADH-azoreductase</fullName>
        <ecNumber evidence="6">1.7.1.17</ecNumber>
    </alternativeName>
</protein>
<dbReference type="PANTHER" id="PTHR43741">
    <property type="entry name" value="FMN-DEPENDENT NADH-AZOREDUCTASE 1"/>
    <property type="match status" value="1"/>
</dbReference>
<reference evidence="8 9" key="1">
    <citation type="submission" date="2021-12" db="EMBL/GenBank/DDBJ databases">
        <title>Discovery of the Pendulisporaceae a myxobacterial family with distinct sporulation behavior and unique specialized metabolism.</title>
        <authorList>
            <person name="Garcia R."/>
            <person name="Popoff A."/>
            <person name="Bader C.D."/>
            <person name="Loehr J."/>
            <person name="Walesch S."/>
            <person name="Walt C."/>
            <person name="Boldt J."/>
            <person name="Bunk B."/>
            <person name="Haeckl F.J.F.P.J."/>
            <person name="Gunesch A.P."/>
            <person name="Birkelbach J."/>
            <person name="Nuebel U."/>
            <person name="Pietschmann T."/>
            <person name="Bach T."/>
            <person name="Mueller R."/>
        </authorList>
    </citation>
    <scope>NUCLEOTIDE SEQUENCE [LARGE SCALE GENOMIC DNA]</scope>
    <source>
        <strain evidence="8 9">MSr11954</strain>
    </source>
</reference>
<dbReference type="EC" id="1.6.5.-" evidence="6"/>
<evidence type="ECO:0000256" key="5">
    <source>
        <dbReference type="ARBA" id="ARBA00048542"/>
    </source>
</evidence>
<sequence length="216" mass="23997">MRTLLVVEASPRGEHSISRGLTRRFVEEWTRNHPGGRVVERDLTKTDLPYVTFPWLRAYFTPSDQHTPEMKDLLRMSDELVAEILAADDIAIGTPVYNYNVPAILKAYIDHIVRKGKTLGFAGEGLVHGKKCTILMASGGVYKEGSPIRDRDIATLYLRMILKIIGIDDVTVVAGGNAKSVDLSETTRQEFLRKLDSEVAQAAKASHLRVGHDQAV</sequence>
<evidence type="ECO:0000256" key="1">
    <source>
        <dbReference type="ARBA" id="ARBA00022630"/>
    </source>
</evidence>
<keyword evidence="1 6" id="KW-0285">Flavoprotein</keyword>
<comment type="subunit">
    <text evidence="6">Homodimer.</text>
</comment>
<feature type="binding site" evidence="6">
    <location>
        <position position="10"/>
    </location>
    <ligand>
        <name>FMN</name>
        <dbReference type="ChEBI" id="CHEBI:58210"/>
    </ligand>
</feature>
<dbReference type="InterPro" id="IPR003680">
    <property type="entry name" value="Flavodoxin_fold"/>
</dbReference>
<organism evidence="8 9">
    <name type="scientific">Pendulispora albinea</name>
    <dbReference type="NCBI Taxonomy" id="2741071"/>
    <lineage>
        <taxon>Bacteria</taxon>
        <taxon>Pseudomonadati</taxon>
        <taxon>Myxococcota</taxon>
        <taxon>Myxococcia</taxon>
        <taxon>Myxococcales</taxon>
        <taxon>Sorangiineae</taxon>
        <taxon>Pendulisporaceae</taxon>
        <taxon>Pendulispora</taxon>
    </lineage>
</organism>
<evidence type="ECO:0000256" key="6">
    <source>
        <dbReference type="HAMAP-Rule" id="MF_01216"/>
    </source>
</evidence>
<comment type="cofactor">
    <cofactor evidence="6">
        <name>FMN</name>
        <dbReference type="ChEBI" id="CHEBI:58210"/>
    </cofactor>
    <text evidence="6">Binds 1 FMN per subunit.</text>
</comment>
<comment type="similarity">
    <text evidence="6">Belongs to the azoreductase type 1 family.</text>
</comment>
<dbReference type="EC" id="1.7.1.17" evidence="6"/>
<gene>
    <name evidence="6" type="primary">azoR</name>
    <name evidence="8" type="ORF">LZC94_27070</name>
</gene>
<comment type="catalytic activity">
    <reaction evidence="5">
        <text>N,N-dimethyl-1,4-phenylenediamine + anthranilate + 2 NAD(+) = 2-(4-dimethylaminophenyl)diazenylbenzoate + 2 NADH + 2 H(+)</text>
        <dbReference type="Rhea" id="RHEA:55872"/>
        <dbReference type="ChEBI" id="CHEBI:15378"/>
        <dbReference type="ChEBI" id="CHEBI:15783"/>
        <dbReference type="ChEBI" id="CHEBI:16567"/>
        <dbReference type="ChEBI" id="CHEBI:57540"/>
        <dbReference type="ChEBI" id="CHEBI:57945"/>
        <dbReference type="ChEBI" id="CHEBI:71579"/>
        <dbReference type="EC" id="1.7.1.17"/>
    </reaction>
    <physiologicalReaction direction="right-to-left" evidence="5">
        <dbReference type="Rhea" id="RHEA:55874"/>
    </physiologicalReaction>
</comment>
<dbReference type="SUPFAM" id="SSF52218">
    <property type="entry name" value="Flavoproteins"/>
    <property type="match status" value="1"/>
</dbReference>
<accession>A0ABZ2LKP8</accession>
<keyword evidence="4 6" id="KW-0520">NAD</keyword>
<comment type="caution">
    <text evidence="6">Lacks conserved residue(s) required for the propagation of feature annotation.</text>
</comment>
<evidence type="ECO:0000313" key="8">
    <source>
        <dbReference type="EMBL" id="WXB11514.1"/>
    </source>
</evidence>
<evidence type="ECO:0000256" key="3">
    <source>
        <dbReference type="ARBA" id="ARBA00023002"/>
    </source>
</evidence>
<dbReference type="EMBL" id="CP089984">
    <property type="protein sequence ID" value="WXB11514.1"/>
    <property type="molecule type" value="Genomic_DNA"/>
</dbReference>
<dbReference type="PANTHER" id="PTHR43741:SF2">
    <property type="entry name" value="FMN-DEPENDENT NADH:QUINONE OXIDOREDUCTASE"/>
    <property type="match status" value="1"/>
</dbReference>
<dbReference type="Gene3D" id="3.40.50.360">
    <property type="match status" value="1"/>
</dbReference>
<keyword evidence="3 6" id="KW-0560">Oxidoreductase</keyword>
<evidence type="ECO:0000256" key="4">
    <source>
        <dbReference type="ARBA" id="ARBA00023027"/>
    </source>
</evidence>
<comment type="function">
    <text evidence="6">Quinone reductase that provides resistance to thiol-specific stress caused by electrophilic quinones.</text>
</comment>